<evidence type="ECO:0000259" key="2">
    <source>
        <dbReference type="PROSITE" id="PS51186"/>
    </source>
</evidence>
<proteinExistence type="predicted"/>
<dbReference type="InterPro" id="IPR000182">
    <property type="entry name" value="GNAT_dom"/>
</dbReference>
<dbReference type="Gene3D" id="3.30.900.20">
    <property type="match status" value="1"/>
</dbReference>
<reference evidence="3 4" key="1">
    <citation type="journal article" date="2019" name="Genome Biol. Evol.">
        <title>Whole-Genome Sequencing of the Giant Devil Catfish, Bagarius yarrelli.</title>
        <authorList>
            <person name="Jiang W."/>
            <person name="Lv Y."/>
            <person name="Cheng L."/>
            <person name="Yang K."/>
            <person name="Chao B."/>
            <person name="Wang X."/>
            <person name="Li Y."/>
            <person name="Pan X."/>
            <person name="You X."/>
            <person name="Zhang Y."/>
            <person name="Yang J."/>
            <person name="Li J."/>
            <person name="Zhang X."/>
            <person name="Liu S."/>
            <person name="Sun C."/>
            <person name="Yang J."/>
            <person name="Shi Q."/>
        </authorList>
    </citation>
    <scope>NUCLEOTIDE SEQUENCE [LARGE SCALE GENOMIC DNA]</scope>
    <source>
        <strain evidence="3">JWS20170419001</strain>
        <tissue evidence="3">Muscle</tissue>
    </source>
</reference>
<dbReference type="SUPFAM" id="SSF55729">
    <property type="entry name" value="Acyl-CoA N-acyltransferases (Nat)"/>
    <property type="match status" value="1"/>
</dbReference>
<gene>
    <name evidence="3" type="ORF">Baya_9028</name>
</gene>
<dbReference type="Gene3D" id="3.40.630.30">
    <property type="match status" value="1"/>
</dbReference>
<dbReference type="Pfam" id="PF06581">
    <property type="entry name" value="p31comet"/>
    <property type="match status" value="1"/>
</dbReference>
<dbReference type="GO" id="GO:0005739">
    <property type="term" value="C:mitochondrion"/>
    <property type="evidence" value="ECO:0007669"/>
    <property type="project" value="InterPro"/>
</dbReference>
<evidence type="ECO:0000313" key="3">
    <source>
        <dbReference type="EMBL" id="TSN48513.1"/>
    </source>
</evidence>
<evidence type="ECO:0000313" key="4">
    <source>
        <dbReference type="Proteomes" id="UP000319801"/>
    </source>
</evidence>
<dbReference type="InterPro" id="IPR053729">
    <property type="entry name" value="MAD2L1BP_domain_sf"/>
</dbReference>
<dbReference type="Proteomes" id="UP000319801">
    <property type="component" value="Unassembled WGS sequence"/>
</dbReference>
<dbReference type="PANTHER" id="PTHR15681">
    <property type="entry name" value="MAD2L1-BINDING PROTEIN"/>
    <property type="match status" value="1"/>
</dbReference>
<sequence length="682" mass="77317">MTVWRSGCSSIMKTLSRIVKVLSKQELKRAEEVLRQHFPQSQAAYGHVFLLNRVEVEPTDVLVDQWPDFRVLLVKSRQQQHEELFKAVAVNKGVPMTKSSVAYLMEMKDPSKVTTERLSVQVSPIQESHAALINNTWKFGNGEVTEPLIRSMIRTLPSYCVLDTEGRPVSWVLTYASGAMGVAYTRPEHRGKGFTKAVTTTLVKKLHSEGYPVYCFVEESNLLPYMQLTVKGFTKAPSSPTDYPPHRQCYFSLARHTLTSLPHSQTFVVVDNPGPHPPPRTPTTTLMVYGYVFMMNRVKADAIDVLVDRWPDFNVLLIRPQRLERFSEEVEVSTVMTDISKPDTVIYNRAELQRKCEELTERALSEQNPKKGTGNSNEPALIPRLNTAACSEVQLPTAAESLHGVEEQANNQHNESLQLGQMSQQQKPHCSRMSTRQPLRNDDDDEEVVRKAREEGRVDVVFSGCVTQDGCCRFVCELLKLILYQRQQLPMTYDQMVSFHKQQLANTQLEEGAVRKSIKPSGDSTWQRCLRTLRELDEVLGHLEVLFSLSHVPRVLFMLGGSGILPTESYEINMEALAQGGGDRSLRTSLCLRKLFRTLFVADLLSDVKSVRLMGTTVMALAHRDCGVDWFKPKVDFRVQRGEENVISLASETSESRDMIVDTRDPEDYIWFQTPVTIKGFK</sequence>
<dbReference type="InterPro" id="IPR013652">
    <property type="entry name" value="Glycine_N-acyltransferase_C"/>
</dbReference>
<dbReference type="OrthoDB" id="6334764at2759"/>
<dbReference type="GO" id="GO:0005634">
    <property type="term" value="C:nucleus"/>
    <property type="evidence" value="ECO:0007669"/>
    <property type="project" value="InterPro"/>
</dbReference>
<dbReference type="InterPro" id="IPR015938">
    <property type="entry name" value="Glycine_N-acyltransferase_N"/>
</dbReference>
<dbReference type="AlphaFoldDB" id="A0A556U780"/>
<dbReference type="Pfam" id="PF08444">
    <property type="entry name" value="Gly_acyl_tr_C"/>
    <property type="match status" value="1"/>
</dbReference>
<dbReference type="PROSITE" id="PS51186">
    <property type="entry name" value="GNAT"/>
    <property type="match status" value="1"/>
</dbReference>
<dbReference type="PANTHER" id="PTHR15681:SF1">
    <property type="entry name" value="MAD2L1-BINDING PROTEIN"/>
    <property type="match status" value="1"/>
</dbReference>
<dbReference type="GO" id="GO:0047961">
    <property type="term" value="F:glycine N-acyltransferase activity"/>
    <property type="evidence" value="ECO:0007669"/>
    <property type="project" value="InterPro"/>
</dbReference>
<feature type="compositionally biased region" description="Polar residues" evidence="1">
    <location>
        <begin position="419"/>
        <end position="438"/>
    </location>
</feature>
<evidence type="ECO:0000256" key="1">
    <source>
        <dbReference type="SAM" id="MobiDB-lite"/>
    </source>
</evidence>
<dbReference type="InterPro" id="IPR009511">
    <property type="entry name" value="MAD1/Cdc20-bound-Mad2-bd"/>
</dbReference>
<feature type="region of interest" description="Disordered" evidence="1">
    <location>
        <begin position="419"/>
        <end position="447"/>
    </location>
</feature>
<accession>A0A556U780</accession>
<dbReference type="InterPro" id="IPR016181">
    <property type="entry name" value="Acyl_CoA_acyltransferase"/>
</dbReference>
<dbReference type="EMBL" id="VCAZ01000057">
    <property type="protein sequence ID" value="TSN48513.1"/>
    <property type="molecule type" value="Genomic_DNA"/>
</dbReference>
<name>A0A556U780_BAGYA</name>
<comment type="caution">
    <text evidence="3">The sequence shown here is derived from an EMBL/GenBank/DDBJ whole genome shotgun (WGS) entry which is preliminary data.</text>
</comment>
<keyword evidence="4" id="KW-1185">Reference proteome</keyword>
<dbReference type="GO" id="GO:0007096">
    <property type="term" value="P:regulation of exit from mitosis"/>
    <property type="evidence" value="ECO:0007669"/>
    <property type="project" value="InterPro"/>
</dbReference>
<organism evidence="3 4">
    <name type="scientific">Bagarius yarrelli</name>
    <name type="common">Goonch</name>
    <name type="synonym">Bagrus yarrelli</name>
    <dbReference type="NCBI Taxonomy" id="175774"/>
    <lineage>
        <taxon>Eukaryota</taxon>
        <taxon>Metazoa</taxon>
        <taxon>Chordata</taxon>
        <taxon>Craniata</taxon>
        <taxon>Vertebrata</taxon>
        <taxon>Euteleostomi</taxon>
        <taxon>Actinopterygii</taxon>
        <taxon>Neopterygii</taxon>
        <taxon>Teleostei</taxon>
        <taxon>Ostariophysi</taxon>
        <taxon>Siluriformes</taxon>
        <taxon>Sisoridae</taxon>
        <taxon>Sisorinae</taxon>
        <taxon>Bagarius</taxon>
    </lineage>
</organism>
<protein>
    <submittedName>
        <fullName evidence="3">MAD2L1-binding protein</fullName>
    </submittedName>
</protein>
<feature type="domain" description="N-acetyltransferase" evidence="2">
    <location>
        <begin position="120"/>
        <end position="256"/>
    </location>
</feature>
<dbReference type="Pfam" id="PF06021">
    <property type="entry name" value="Gly_acyl_tr_N"/>
    <property type="match status" value="2"/>
</dbReference>